<proteinExistence type="predicted"/>
<evidence type="ECO:0000313" key="7">
    <source>
        <dbReference type="EMBL" id="GAA3383470.1"/>
    </source>
</evidence>
<comment type="caution">
    <text evidence="7">The sequence shown here is derived from an EMBL/GenBank/DDBJ whole genome shotgun (WGS) entry which is preliminary data.</text>
</comment>
<protein>
    <submittedName>
        <fullName evidence="7">TetR/AcrR family transcriptional regulator</fullName>
    </submittedName>
</protein>
<dbReference type="Pfam" id="PF00440">
    <property type="entry name" value="TetR_N"/>
    <property type="match status" value="1"/>
</dbReference>
<gene>
    <name evidence="7" type="ORF">GCM10020369_09470</name>
</gene>
<dbReference type="PANTHER" id="PTHR30055">
    <property type="entry name" value="HTH-TYPE TRANSCRIPTIONAL REGULATOR RUTR"/>
    <property type="match status" value="1"/>
</dbReference>
<organism evidence="7 8">
    <name type="scientific">Cryptosporangium minutisporangium</name>
    <dbReference type="NCBI Taxonomy" id="113569"/>
    <lineage>
        <taxon>Bacteria</taxon>
        <taxon>Bacillati</taxon>
        <taxon>Actinomycetota</taxon>
        <taxon>Actinomycetes</taxon>
        <taxon>Cryptosporangiales</taxon>
        <taxon>Cryptosporangiaceae</taxon>
        <taxon>Cryptosporangium</taxon>
    </lineage>
</organism>
<name>A0ABP6SRX5_9ACTN</name>
<dbReference type="InterPro" id="IPR009057">
    <property type="entry name" value="Homeodomain-like_sf"/>
</dbReference>
<dbReference type="RefSeq" id="WP_345726709.1">
    <property type="nucleotide sequence ID" value="NZ_BAAAYN010000005.1"/>
</dbReference>
<evidence type="ECO:0000259" key="6">
    <source>
        <dbReference type="PROSITE" id="PS50977"/>
    </source>
</evidence>
<dbReference type="EMBL" id="BAAAYN010000005">
    <property type="protein sequence ID" value="GAA3383470.1"/>
    <property type="molecule type" value="Genomic_DNA"/>
</dbReference>
<feature type="compositionally biased region" description="Low complexity" evidence="5">
    <location>
        <begin position="9"/>
        <end position="22"/>
    </location>
</feature>
<accession>A0ABP6SRX5</accession>
<keyword evidence="1" id="KW-0805">Transcription regulation</keyword>
<evidence type="ECO:0000256" key="1">
    <source>
        <dbReference type="ARBA" id="ARBA00023015"/>
    </source>
</evidence>
<feature type="region of interest" description="Disordered" evidence="5">
    <location>
        <begin position="1"/>
        <end position="26"/>
    </location>
</feature>
<evidence type="ECO:0000256" key="2">
    <source>
        <dbReference type="ARBA" id="ARBA00023125"/>
    </source>
</evidence>
<feature type="domain" description="HTH tetR-type" evidence="6">
    <location>
        <begin position="51"/>
        <end position="111"/>
    </location>
</feature>
<keyword evidence="2 4" id="KW-0238">DNA-binding</keyword>
<dbReference type="InterPro" id="IPR050109">
    <property type="entry name" value="HTH-type_TetR-like_transc_reg"/>
</dbReference>
<dbReference type="Gene3D" id="1.10.357.10">
    <property type="entry name" value="Tetracycline Repressor, domain 2"/>
    <property type="match status" value="1"/>
</dbReference>
<feature type="DNA-binding region" description="H-T-H motif" evidence="4">
    <location>
        <begin position="74"/>
        <end position="93"/>
    </location>
</feature>
<evidence type="ECO:0000313" key="8">
    <source>
        <dbReference type="Proteomes" id="UP001501676"/>
    </source>
</evidence>
<evidence type="ECO:0000256" key="4">
    <source>
        <dbReference type="PROSITE-ProRule" id="PRU00335"/>
    </source>
</evidence>
<evidence type="ECO:0000256" key="3">
    <source>
        <dbReference type="ARBA" id="ARBA00023163"/>
    </source>
</evidence>
<evidence type="ECO:0000256" key="5">
    <source>
        <dbReference type="SAM" id="MobiDB-lite"/>
    </source>
</evidence>
<dbReference type="SUPFAM" id="SSF48498">
    <property type="entry name" value="Tetracyclin repressor-like, C-terminal domain"/>
    <property type="match status" value="1"/>
</dbReference>
<dbReference type="PANTHER" id="PTHR30055:SF234">
    <property type="entry name" value="HTH-TYPE TRANSCRIPTIONAL REGULATOR BETI"/>
    <property type="match status" value="1"/>
</dbReference>
<keyword evidence="8" id="KW-1185">Reference proteome</keyword>
<dbReference type="Proteomes" id="UP001501676">
    <property type="component" value="Unassembled WGS sequence"/>
</dbReference>
<dbReference type="SUPFAM" id="SSF46689">
    <property type="entry name" value="Homeodomain-like"/>
    <property type="match status" value="1"/>
</dbReference>
<dbReference type="InterPro" id="IPR001647">
    <property type="entry name" value="HTH_TetR"/>
</dbReference>
<sequence>MTSRSESDASPPATRPRTPRSASKIKANRLRVSGMSETRPVRVRGPYAKSARRSAEILEAATTVFATGGYRGGTLRDIARQLNLSLTSIVHHFGTKYELLEAVLERADQTVGTGFAPFDFEADCVERGVALATMERVRSNLERPELLRVLAILAAEASPPDHPAHGWFVERYRRKTALLAEAFAYDQKEGRIDPGREPRMLSTLLIGAWDGVQLQWLIDPSVEMESAMLAFFRSTVPEALGPDESR</sequence>
<dbReference type="InterPro" id="IPR036271">
    <property type="entry name" value="Tet_transcr_reg_TetR-rel_C_sf"/>
</dbReference>
<reference evidence="8" key="1">
    <citation type="journal article" date="2019" name="Int. J. Syst. Evol. Microbiol.">
        <title>The Global Catalogue of Microorganisms (GCM) 10K type strain sequencing project: providing services to taxonomists for standard genome sequencing and annotation.</title>
        <authorList>
            <consortium name="The Broad Institute Genomics Platform"/>
            <consortium name="The Broad Institute Genome Sequencing Center for Infectious Disease"/>
            <person name="Wu L."/>
            <person name="Ma J."/>
        </authorList>
    </citation>
    <scope>NUCLEOTIDE SEQUENCE [LARGE SCALE GENOMIC DNA]</scope>
    <source>
        <strain evidence="8">JCM 9458</strain>
    </source>
</reference>
<dbReference type="PROSITE" id="PS50977">
    <property type="entry name" value="HTH_TETR_2"/>
    <property type="match status" value="1"/>
</dbReference>
<dbReference type="PRINTS" id="PR00455">
    <property type="entry name" value="HTHTETR"/>
</dbReference>
<keyword evidence="3" id="KW-0804">Transcription</keyword>